<dbReference type="Pfam" id="PF03083">
    <property type="entry name" value="MtN3_slv"/>
    <property type="match status" value="2"/>
</dbReference>
<evidence type="ECO:0000256" key="7">
    <source>
        <dbReference type="ARBA" id="ARBA00022989"/>
    </source>
</evidence>
<accession>A0ABQ8AD33</accession>
<evidence type="ECO:0000256" key="3">
    <source>
        <dbReference type="ARBA" id="ARBA00022448"/>
    </source>
</evidence>
<dbReference type="InterPro" id="IPR047664">
    <property type="entry name" value="SWEET"/>
</dbReference>
<evidence type="ECO:0000256" key="4">
    <source>
        <dbReference type="ARBA" id="ARBA00022597"/>
    </source>
</evidence>
<feature type="transmembrane region" description="Helical" evidence="9">
    <location>
        <begin position="103"/>
        <end position="124"/>
    </location>
</feature>
<feature type="transmembrane region" description="Helical" evidence="9">
    <location>
        <begin position="167"/>
        <end position="189"/>
    </location>
</feature>
<comment type="caution">
    <text evidence="10">The sequence shown here is derived from an EMBL/GenBank/DDBJ whole genome shotgun (WGS) entry which is preliminary data.</text>
</comment>
<feature type="transmembrane region" description="Helical" evidence="9">
    <location>
        <begin position="195"/>
        <end position="212"/>
    </location>
</feature>
<evidence type="ECO:0000313" key="10">
    <source>
        <dbReference type="EMBL" id="KAH0890432.1"/>
    </source>
</evidence>
<sequence>MVSAQSNLIRNIVAIIGNGIALCLFLSPTPTFIQIVKKKSTEEYSPVPYLATLINCLVWVLYGLPMVHPHNTPVLTINCTGIIIEVVFITIFFVYCGRQKQRLVIAAVLAGETVFVAVLTVLVFTLQHTTKERSLSVGIICCVFNVMMYASPLSVMKMVIKTKSVEFMPFWLSLAAFLNAGVWTVYALIQFDPFIAIPNGIGCVFGLAQLILEMAGPDQAAKQSSEVLCQRRSLGICPVRAAAVGFVIIGGLGYMVLYSKKKPEASAGDVAKVISGVAGTPENTHPRN</sequence>
<evidence type="ECO:0000256" key="6">
    <source>
        <dbReference type="ARBA" id="ARBA00022737"/>
    </source>
</evidence>
<dbReference type="Gene3D" id="1.20.1280.290">
    <property type="match status" value="2"/>
</dbReference>
<reference evidence="10 11" key="1">
    <citation type="submission" date="2021-05" db="EMBL/GenBank/DDBJ databases">
        <title>Genome Assembly of Synthetic Allotetraploid Brassica napus Reveals Homoeologous Exchanges between Subgenomes.</title>
        <authorList>
            <person name="Davis J.T."/>
        </authorList>
    </citation>
    <scope>NUCLEOTIDE SEQUENCE [LARGE SCALE GENOMIC DNA]</scope>
    <source>
        <strain evidence="11">cv. Da-Ae</strain>
        <tissue evidence="10">Seedling</tissue>
    </source>
</reference>
<gene>
    <name evidence="10" type="ORF">HID58_052861</name>
</gene>
<dbReference type="PANTHER" id="PTHR10791:SF130">
    <property type="entry name" value="BIDIRECTIONAL SUGAR TRANSPORTER SWEET6-RELATED"/>
    <property type="match status" value="1"/>
</dbReference>
<keyword evidence="8 9" id="KW-0472">Membrane</keyword>
<comment type="similarity">
    <text evidence="2 9">Belongs to the SWEET sugar transporter family.</text>
</comment>
<name>A0ABQ8AD33_BRANA</name>
<feature type="transmembrane region" description="Helical" evidence="9">
    <location>
        <begin position="136"/>
        <end position="155"/>
    </location>
</feature>
<evidence type="ECO:0000313" key="11">
    <source>
        <dbReference type="Proteomes" id="UP000824890"/>
    </source>
</evidence>
<keyword evidence="4 9" id="KW-0762">Sugar transport</keyword>
<evidence type="ECO:0000256" key="2">
    <source>
        <dbReference type="ARBA" id="ARBA00007809"/>
    </source>
</evidence>
<dbReference type="InterPro" id="IPR004316">
    <property type="entry name" value="SWEET_rpt"/>
</dbReference>
<keyword evidence="11" id="KW-1185">Reference proteome</keyword>
<feature type="transmembrane region" description="Helical" evidence="9">
    <location>
        <begin position="233"/>
        <end position="257"/>
    </location>
</feature>
<proteinExistence type="inferred from homology"/>
<keyword evidence="6" id="KW-0677">Repeat</keyword>
<comment type="subcellular location">
    <subcellularLocation>
        <location evidence="9">Cell membrane</location>
        <topology evidence="9">Multi-pass membrane protein</topology>
    </subcellularLocation>
    <subcellularLocation>
        <location evidence="1">Endomembrane system</location>
        <topology evidence="1">Multi-pass membrane protein</topology>
    </subcellularLocation>
</comment>
<keyword evidence="7 9" id="KW-1133">Transmembrane helix</keyword>
<dbReference type="Proteomes" id="UP000824890">
    <property type="component" value="Unassembled WGS sequence"/>
</dbReference>
<keyword evidence="5 9" id="KW-0812">Transmembrane</keyword>
<feature type="transmembrane region" description="Helical" evidence="9">
    <location>
        <begin position="12"/>
        <end position="35"/>
    </location>
</feature>
<evidence type="ECO:0000256" key="1">
    <source>
        <dbReference type="ARBA" id="ARBA00004127"/>
    </source>
</evidence>
<feature type="transmembrane region" description="Helical" evidence="9">
    <location>
        <begin position="74"/>
        <end position="96"/>
    </location>
</feature>
<evidence type="ECO:0000256" key="9">
    <source>
        <dbReference type="RuleBase" id="RU910715"/>
    </source>
</evidence>
<protein>
    <recommendedName>
        <fullName evidence="9">Bidirectional sugar transporter SWEET</fullName>
    </recommendedName>
</protein>
<evidence type="ECO:0000256" key="8">
    <source>
        <dbReference type="ARBA" id="ARBA00023136"/>
    </source>
</evidence>
<comment type="function">
    <text evidence="9">Mediates both low-affinity uptake and efflux of sugar across the membrane.</text>
</comment>
<organism evidence="10 11">
    <name type="scientific">Brassica napus</name>
    <name type="common">Rape</name>
    <dbReference type="NCBI Taxonomy" id="3708"/>
    <lineage>
        <taxon>Eukaryota</taxon>
        <taxon>Viridiplantae</taxon>
        <taxon>Streptophyta</taxon>
        <taxon>Embryophyta</taxon>
        <taxon>Tracheophyta</taxon>
        <taxon>Spermatophyta</taxon>
        <taxon>Magnoliopsida</taxon>
        <taxon>eudicotyledons</taxon>
        <taxon>Gunneridae</taxon>
        <taxon>Pentapetalae</taxon>
        <taxon>rosids</taxon>
        <taxon>malvids</taxon>
        <taxon>Brassicales</taxon>
        <taxon>Brassicaceae</taxon>
        <taxon>Brassiceae</taxon>
        <taxon>Brassica</taxon>
    </lineage>
</organism>
<evidence type="ECO:0000256" key="5">
    <source>
        <dbReference type="ARBA" id="ARBA00022692"/>
    </source>
</evidence>
<dbReference type="PANTHER" id="PTHR10791">
    <property type="entry name" value="RAG1-ACTIVATING PROTEIN 1"/>
    <property type="match status" value="1"/>
</dbReference>
<dbReference type="EMBL" id="JAGKQM010000013">
    <property type="protein sequence ID" value="KAH0890432.1"/>
    <property type="molecule type" value="Genomic_DNA"/>
</dbReference>
<keyword evidence="3 9" id="KW-0813">Transport</keyword>